<evidence type="ECO:0000256" key="2">
    <source>
        <dbReference type="ARBA" id="ARBA00023125"/>
    </source>
</evidence>
<evidence type="ECO:0000259" key="4">
    <source>
        <dbReference type="PROSITE" id="PS01124"/>
    </source>
</evidence>
<evidence type="ECO:0000256" key="1">
    <source>
        <dbReference type="ARBA" id="ARBA00023015"/>
    </source>
</evidence>
<keyword evidence="6" id="KW-1185">Reference proteome</keyword>
<reference evidence="5 6" key="1">
    <citation type="submission" date="2024-07" db="EMBL/GenBank/DDBJ databases">
        <authorList>
            <person name="Thanompreechachai J."/>
            <person name="Duangmal K."/>
        </authorList>
    </citation>
    <scope>NUCLEOTIDE SEQUENCE [LARGE SCALE GENOMIC DNA]</scope>
    <source>
        <strain evidence="5 6">LSe6-4</strain>
    </source>
</reference>
<dbReference type="PANTHER" id="PTHR46796">
    <property type="entry name" value="HTH-TYPE TRANSCRIPTIONAL ACTIVATOR RHAS-RELATED"/>
    <property type="match status" value="1"/>
</dbReference>
<dbReference type="Gene3D" id="1.10.10.60">
    <property type="entry name" value="Homeodomain-like"/>
    <property type="match status" value="2"/>
</dbReference>
<protein>
    <submittedName>
        <fullName evidence="5">AraC family transcriptional regulator</fullName>
    </submittedName>
</protein>
<dbReference type="InterPro" id="IPR050204">
    <property type="entry name" value="AraC_XylS_family_regulators"/>
</dbReference>
<keyword evidence="1" id="KW-0805">Transcription regulation</keyword>
<dbReference type="Proteomes" id="UP001565927">
    <property type="component" value="Unassembled WGS sequence"/>
</dbReference>
<dbReference type="InterPro" id="IPR009057">
    <property type="entry name" value="Homeodomain-like_sf"/>
</dbReference>
<dbReference type="EMBL" id="JBGFTU010000008">
    <property type="protein sequence ID" value="MEZ0164862.1"/>
    <property type="molecule type" value="Genomic_DNA"/>
</dbReference>
<keyword evidence="2" id="KW-0238">DNA-binding</keyword>
<sequence length="219" mass="23226">MLRAAGQDLAESWEAGVRTWGNDPSGGDRLLVGTYAGRGHVGRLLLEGLPPAVVVRDPDPALLGLLAREVAVQAPAQSLVLDRLLDLLLLAALRAWTTGDPSAVGPGARDGLVREALRLLRSSPEAPWTLDVLARRTGSSRSALTRRFTAATGTSPMAHLTDWRLAVAADLLADPDLTLSAVATRVGYGSAFSLSAAFKRRYGVSPARYRERAVTTGRP</sequence>
<dbReference type="PANTHER" id="PTHR46796:SF13">
    <property type="entry name" value="HTH-TYPE TRANSCRIPTIONAL ACTIVATOR RHAS"/>
    <property type="match status" value="1"/>
</dbReference>
<accession>A0ABV4GZX8</accession>
<dbReference type="PROSITE" id="PS01124">
    <property type="entry name" value="HTH_ARAC_FAMILY_2"/>
    <property type="match status" value="1"/>
</dbReference>
<dbReference type="PROSITE" id="PS00041">
    <property type="entry name" value="HTH_ARAC_FAMILY_1"/>
    <property type="match status" value="1"/>
</dbReference>
<dbReference type="InterPro" id="IPR018060">
    <property type="entry name" value="HTH_AraC"/>
</dbReference>
<dbReference type="InterPro" id="IPR018062">
    <property type="entry name" value="HTH_AraC-typ_CS"/>
</dbReference>
<feature type="domain" description="HTH araC/xylS-type" evidence="4">
    <location>
        <begin position="114"/>
        <end position="212"/>
    </location>
</feature>
<name>A0ABV4GZX8_9ACTN</name>
<dbReference type="Pfam" id="PF12833">
    <property type="entry name" value="HTH_18"/>
    <property type="match status" value="1"/>
</dbReference>
<comment type="caution">
    <text evidence="5">The sequence shown here is derived from an EMBL/GenBank/DDBJ whole genome shotgun (WGS) entry which is preliminary data.</text>
</comment>
<organism evidence="5 6">
    <name type="scientific">Kineococcus halophytocola</name>
    <dbReference type="NCBI Taxonomy" id="3234027"/>
    <lineage>
        <taxon>Bacteria</taxon>
        <taxon>Bacillati</taxon>
        <taxon>Actinomycetota</taxon>
        <taxon>Actinomycetes</taxon>
        <taxon>Kineosporiales</taxon>
        <taxon>Kineosporiaceae</taxon>
        <taxon>Kineococcus</taxon>
    </lineage>
</organism>
<evidence type="ECO:0000256" key="3">
    <source>
        <dbReference type="ARBA" id="ARBA00023163"/>
    </source>
</evidence>
<evidence type="ECO:0000313" key="6">
    <source>
        <dbReference type="Proteomes" id="UP001565927"/>
    </source>
</evidence>
<proteinExistence type="predicted"/>
<dbReference type="InterPro" id="IPR032783">
    <property type="entry name" value="AraC_lig"/>
</dbReference>
<evidence type="ECO:0000313" key="5">
    <source>
        <dbReference type="EMBL" id="MEZ0164862.1"/>
    </source>
</evidence>
<keyword evidence="3" id="KW-0804">Transcription</keyword>
<dbReference type="SUPFAM" id="SSF46689">
    <property type="entry name" value="Homeodomain-like"/>
    <property type="match status" value="2"/>
</dbReference>
<gene>
    <name evidence="5" type="ORF">AB2L27_08795</name>
</gene>
<dbReference type="SMART" id="SM00342">
    <property type="entry name" value="HTH_ARAC"/>
    <property type="match status" value="1"/>
</dbReference>
<dbReference type="Pfam" id="PF12852">
    <property type="entry name" value="Cupin_6"/>
    <property type="match status" value="1"/>
</dbReference>